<feature type="domain" description="VWFA" evidence="3">
    <location>
        <begin position="162"/>
        <end position="352"/>
    </location>
</feature>
<feature type="coiled-coil region" evidence="1">
    <location>
        <begin position="419"/>
        <end position="468"/>
    </location>
</feature>
<evidence type="ECO:0000313" key="5">
    <source>
        <dbReference type="Proteomes" id="UP000831537"/>
    </source>
</evidence>
<dbReference type="Proteomes" id="UP000831537">
    <property type="component" value="Chromosome"/>
</dbReference>
<dbReference type="PROSITE" id="PS51257">
    <property type="entry name" value="PROKAR_LIPOPROTEIN"/>
    <property type="match status" value="1"/>
</dbReference>
<protein>
    <submittedName>
        <fullName evidence="4">VWA domain-containing protein</fullName>
    </submittedName>
</protein>
<evidence type="ECO:0000313" key="4">
    <source>
        <dbReference type="EMBL" id="UOQ83939.1"/>
    </source>
</evidence>
<accession>A0ABY4GID1</accession>
<evidence type="ECO:0000256" key="1">
    <source>
        <dbReference type="SAM" id="Coils"/>
    </source>
</evidence>
<feature type="region of interest" description="Disordered" evidence="2">
    <location>
        <begin position="21"/>
        <end position="49"/>
    </location>
</feature>
<reference evidence="4 5" key="1">
    <citation type="submission" date="2022-04" db="EMBL/GenBank/DDBJ databases">
        <title>Gracilibacillus sp. isolated from saltern.</title>
        <authorList>
            <person name="Won M."/>
            <person name="Lee C.-M."/>
            <person name="Woen H.-Y."/>
            <person name="Kwon S.-W."/>
        </authorList>
    </citation>
    <scope>NUCLEOTIDE SEQUENCE [LARGE SCALE GENOMIC DNA]</scope>
    <source>
        <strain evidence="4 5">SSPM10-3</strain>
    </source>
</reference>
<dbReference type="PROSITE" id="PS50234">
    <property type="entry name" value="VWFA"/>
    <property type="match status" value="1"/>
</dbReference>
<dbReference type="InterPro" id="IPR036465">
    <property type="entry name" value="vWFA_dom_sf"/>
</dbReference>
<dbReference type="Pfam" id="PF00092">
    <property type="entry name" value="VWA"/>
    <property type="match status" value="1"/>
</dbReference>
<dbReference type="SUPFAM" id="SSF53300">
    <property type="entry name" value="vWA-like"/>
    <property type="match status" value="1"/>
</dbReference>
<dbReference type="RefSeq" id="WP_244741220.1">
    <property type="nucleotide sequence ID" value="NZ_CP095071.1"/>
</dbReference>
<evidence type="ECO:0000259" key="3">
    <source>
        <dbReference type="PROSITE" id="PS50234"/>
    </source>
</evidence>
<dbReference type="SMART" id="SM00327">
    <property type="entry name" value="VWA"/>
    <property type="match status" value="1"/>
</dbReference>
<gene>
    <name evidence="4" type="ORF">MUN87_14505</name>
</gene>
<name>A0ABY4GID1_9BACI</name>
<keyword evidence="5" id="KW-1185">Reference proteome</keyword>
<feature type="compositionally biased region" description="Polar residues" evidence="2">
    <location>
        <begin position="40"/>
        <end position="49"/>
    </location>
</feature>
<evidence type="ECO:0000256" key="2">
    <source>
        <dbReference type="SAM" id="MobiDB-lite"/>
    </source>
</evidence>
<dbReference type="EMBL" id="CP095071">
    <property type="protein sequence ID" value="UOQ83939.1"/>
    <property type="molecule type" value="Genomic_DNA"/>
</dbReference>
<keyword evidence="1" id="KW-0175">Coiled coil</keyword>
<proteinExistence type="predicted"/>
<dbReference type="Gene3D" id="3.40.50.410">
    <property type="entry name" value="von Willebrand factor, type A domain"/>
    <property type="match status" value="1"/>
</dbReference>
<organism evidence="4 5">
    <name type="scientific">Gracilibacillus salinarum</name>
    <dbReference type="NCBI Taxonomy" id="2932255"/>
    <lineage>
        <taxon>Bacteria</taxon>
        <taxon>Bacillati</taxon>
        <taxon>Bacillota</taxon>
        <taxon>Bacilli</taxon>
        <taxon>Bacillales</taxon>
        <taxon>Bacillaceae</taxon>
        <taxon>Gracilibacillus</taxon>
    </lineage>
</organism>
<dbReference type="InterPro" id="IPR002035">
    <property type="entry name" value="VWF_A"/>
</dbReference>
<sequence>MKKYLILFLLTIVTIGCSEEETKQTGVAGDANKEEENADQQDNQVESSLSEISIASDEEAIKQLSAGELTGDLSFEEETERTEWGIEDLYPAFLSNITEAVQSNLTNTDDAEKLLKGLIYYAGSPYHSQLLSELAGYQPNFQEPLLPRPDMVEEKESTASEYAYILLDASSSMLMAAEDGSDQRMSIAKGAVESFAKTIGESAEVSLVAFGHQGDDSDAGKEKSCSGIEEVYPLGNYQSEQFREAVSTVEAKGWTPLAAAIEKVMQLSSDQEGNVTVYIVSDGIETCDGDPIKSAESFVNKSDQNRTVNIIGFQVDQEAETQLTAVAEAGNGEYFAADSSDELQSAIEYEWLPSLLDLAYAPVNLAPVGWEILHKKEDISDISSNWSAVISREDHRFRAVIDSLAEEEWLAEDKASQLMELLDERKQGLQDINSTLRDEKKSTVDQEADEIKAEVEEWMEDMRQLREQASP</sequence>